<keyword evidence="3 8" id="KW-1134">Transmembrane beta strand</keyword>
<feature type="domain" description="TonB-dependent receptor plug" evidence="13">
    <location>
        <begin position="50"/>
        <end position="168"/>
    </location>
</feature>
<keyword evidence="2 8" id="KW-0813">Transport</keyword>
<keyword evidence="11" id="KW-0732">Signal</keyword>
<keyword evidence="4 8" id="KW-0812">Transmembrane</keyword>
<name>A0A7X1KLD2_9SPHN</name>
<dbReference type="EMBL" id="JACLAW010000005">
    <property type="protein sequence ID" value="MBC2665459.1"/>
    <property type="molecule type" value="Genomic_DNA"/>
</dbReference>
<organism evidence="14 15">
    <name type="scientific">Novosphingobium flavum</name>
    <dbReference type="NCBI Taxonomy" id="1778672"/>
    <lineage>
        <taxon>Bacteria</taxon>
        <taxon>Pseudomonadati</taxon>
        <taxon>Pseudomonadota</taxon>
        <taxon>Alphaproteobacteria</taxon>
        <taxon>Sphingomonadales</taxon>
        <taxon>Sphingomonadaceae</taxon>
        <taxon>Novosphingobium</taxon>
    </lineage>
</organism>
<evidence type="ECO:0000256" key="5">
    <source>
        <dbReference type="ARBA" id="ARBA00023077"/>
    </source>
</evidence>
<dbReference type="RefSeq" id="WP_185663717.1">
    <property type="nucleotide sequence ID" value="NZ_JACLAW010000005.1"/>
</dbReference>
<evidence type="ECO:0000259" key="12">
    <source>
        <dbReference type="Pfam" id="PF00593"/>
    </source>
</evidence>
<evidence type="ECO:0000256" key="3">
    <source>
        <dbReference type="ARBA" id="ARBA00022452"/>
    </source>
</evidence>
<gene>
    <name evidence="14" type="ORF">H7F51_07990</name>
</gene>
<proteinExistence type="inferred from homology"/>
<comment type="subcellular location">
    <subcellularLocation>
        <location evidence="1 8">Cell outer membrane</location>
        <topology evidence="1 8">Multi-pass membrane protein</topology>
    </subcellularLocation>
</comment>
<dbReference type="PANTHER" id="PTHR47234">
    <property type="match status" value="1"/>
</dbReference>
<sequence>MRKITGIALLTGVSILAVQPALAQGSAASTTAATEDIVVTGSRVVSNGNNMPTPTTVVNIQEIEKVNPGTVADQLNSLPQFAGSQGQFTQPQAGSANNGNPNPNANVLNLRNFGPTRNLILMDGHRVAPNAPNGTVDIDMIPQLLLQRVDVVTGGVSAVYGADAVTGVVNFITDSKFKGLKVNGQYGISNLNDGRQQTLGAAWGANIGERGHIELSYEYRNDEGIDKRSSRDWGRARYLTTALTSAAGTATYRFDSNTTRYDGAFGGLIGAIGGLSSGTLTNPLATAPGSYFSPTGVVLPMSGTLYGTRTYVNGTGSYFDPSLKASLRMHQFFGRFDYELTDNIKFYAKAFGTINKNGGYSIYNATARADNASNAVPVFLNNPLLPVAARNAMLANLPSGTTPAAFLAANPYATFAFSRTLGDPSTPQYRQFTDTTGHNFTIDTGFNGNFGGWKWEVAGVYTKNVMRVLQTNAMNSRKMDAALDVVLDSSGNPVCYVSTAAGQASLTPAMQQYYAGCVPFTHAFGGQISQAEADWFFDPLESTTTTKMYDVEAYIAGSPFSTWAGPVTIAVSGQARRLTYALVASSTPASPTNPLDCSGLRLLFNFNTNTTNCGRTTQAFLQGETLGRPEIGVTVKEAAIEAGVPLLQDFVLAKSLTFNGAARYTNYSTTGGIWSWKTGLDWKVTDELTIRTTRSHDIRAPTMHELYQPSAFSSSSVQDFLIRPSVLLNGTGGNPAPALSVAQGNSSLVPEKADTFTLGAVYRPEWMPGFSIAVDYFNIRVKDAILSFNGTQQATQLACISSGGSSPLCALIVRGNNNCCTDTSFANAATTFYTTSLNVGRQKTNGVDIESNYVTRVLNRPFSIRALFSYQPHNITIDLSGATVDYGGAGGSFATWTPRWRGTIVARMGVTDNFDITVQERYRGPINWAPKDSTTTYIFDPSMPPNIAARWYTNLNLGYKIKQGEIYFNVQNLFNRSPAPFNNLANNQAGLASPVSGDDPIGRYFTFGFRLKI</sequence>
<evidence type="ECO:0000259" key="13">
    <source>
        <dbReference type="Pfam" id="PF07715"/>
    </source>
</evidence>
<dbReference type="Proteomes" id="UP000566813">
    <property type="component" value="Unassembled WGS sequence"/>
</dbReference>
<dbReference type="InterPro" id="IPR012910">
    <property type="entry name" value="Plug_dom"/>
</dbReference>
<dbReference type="InterPro" id="IPR039426">
    <property type="entry name" value="TonB-dep_rcpt-like"/>
</dbReference>
<comment type="caution">
    <text evidence="14">The sequence shown here is derived from an EMBL/GenBank/DDBJ whole genome shotgun (WGS) entry which is preliminary data.</text>
</comment>
<dbReference type="AlphaFoldDB" id="A0A7X1KLD2"/>
<comment type="similarity">
    <text evidence="8 9">Belongs to the TonB-dependent receptor family.</text>
</comment>
<keyword evidence="15" id="KW-1185">Reference proteome</keyword>
<feature type="domain" description="TonB-dependent receptor-like beta-barrel" evidence="12">
    <location>
        <begin position="417"/>
        <end position="973"/>
    </location>
</feature>
<keyword evidence="7 8" id="KW-0998">Cell outer membrane</keyword>
<keyword evidence="6 8" id="KW-0472">Membrane</keyword>
<reference evidence="14 15" key="1">
    <citation type="submission" date="2020-08" db="EMBL/GenBank/DDBJ databases">
        <title>The genome sequence of type strain Novosphingobium flavum NBRC 111647.</title>
        <authorList>
            <person name="Liu Y."/>
        </authorList>
    </citation>
    <scope>NUCLEOTIDE SEQUENCE [LARGE SCALE GENOMIC DNA]</scope>
    <source>
        <strain evidence="14 15">NBRC 111647</strain>
    </source>
</reference>
<evidence type="ECO:0000256" key="4">
    <source>
        <dbReference type="ARBA" id="ARBA00022692"/>
    </source>
</evidence>
<protein>
    <submittedName>
        <fullName evidence="14">TonB-dependent receptor</fullName>
    </submittedName>
</protein>
<dbReference type="Gene3D" id="2.170.130.10">
    <property type="entry name" value="TonB-dependent receptor, plug domain"/>
    <property type="match status" value="1"/>
</dbReference>
<feature type="compositionally biased region" description="Low complexity" evidence="10">
    <location>
        <begin position="96"/>
        <end position="105"/>
    </location>
</feature>
<feature type="compositionally biased region" description="Polar residues" evidence="10">
    <location>
        <begin position="82"/>
        <end position="95"/>
    </location>
</feature>
<evidence type="ECO:0000256" key="11">
    <source>
        <dbReference type="SAM" id="SignalP"/>
    </source>
</evidence>
<dbReference type="SUPFAM" id="SSF56935">
    <property type="entry name" value="Porins"/>
    <property type="match status" value="1"/>
</dbReference>
<dbReference type="GO" id="GO:0009279">
    <property type="term" value="C:cell outer membrane"/>
    <property type="evidence" value="ECO:0007669"/>
    <property type="project" value="UniProtKB-SubCell"/>
</dbReference>
<dbReference type="PANTHER" id="PTHR47234:SF3">
    <property type="entry name" value="SECRETIN_TONB SHORT N-TERMINAL DOMAIN-CONTAINING PROTEIN"/>
    <property type="match status" value="1"/>
</dbReference>
<keyword evidence="5 9" id="KW-0798">TonB box</keyword>
<dbReference type="InterPro" id="IPR000531">
    <property type="entry name" value="Beta-barrel_TonB"/>
</dbReference>
<dbReference type="InterPro" id="IPR036942">
    <property type="entry name" value="Beta-barrel_TonB_sf"/>
</dbReference>
<feature type="signal peptide" evidence="11">
    <location>
        <begin position="1"/>
        <end position="23"/>
    </location>
</feature>
<dbReference type="Pfam" id="PF00593">
    <property type="entry name" value="TonB_dep_Rec_b-barrel"/>
    <property type="match status" value="1"/>
</dbReference>
<feature type="region of interest" description="Disordered" evidence="10">
    <location>
        <begin position="82"/>
        <end position="105"/>
    </location>
</feature>
<evidence type="ECO:0000256" key="9">
    <source>
        <dbReference type="RuleBase" id="RU003357"/>
    </source>
</evidence>
<accession>A0A7X1KLD2</accession>
<feature type="chain" id="PRO_5031479830" evidence="11">
    <location>
        <begin position="24"/>
        <end position="1013"/>
    </location>
</feature>
<dbReference type="PROSITE" id="PS52016">
    <property type="entry name" value="TONB_DEPENDENT_REC_3"/>
    <property type="match status" value="1"/>
</dbReference>
<keyword evidence="14" id="KW-0675">Receptor</keyword>
<evidence type="ECO:0000256" key="1">
    <source>
        <dbReference type="ARBA" id="ARBA00004571"/>
    </source>
</evidence>
<evidence type="ECO:0000313" key="15">
    <source>
        <dbReference type="Proteomes" id="UP000566813"/>
    </source>
</evidence>
<dbReference type="Gene3D" id="2.40.170.20">
    <property type="entry name" value="TonB-dependent receptor, beta-barrel domain"/>
    <property type="match status" value="1"/>
</dbReference>
<evidence type="ECO:0000256" key="7">
    <source>
        <dbReference type="ARBA" id="ARBA00023237"/>
    </source>
</evidence>
<evidence type="ECO:0000256" key="10">
    <source>
        <dbReference type="SAM" id="MobiDB-lite"/>
    </source>
</evidence>
<dbReference type="Pfam" id="PF07715">
    <property type="entry name" value="Plug"/>
    <property type="match status" value="1"/>
</dbReference>
<evidence type="ECO:0000256" key="6">
    <source>
        <dbReference type="ARBA" id="ARBA00023136"/>
    </source>
</evidence>
<evidence type="ECO:0000256" key="2">
    <source>
        <dbReference type="ARBA" id="ARBA00022448"/>
    </source>
</evidence>
<dbReference type="InterPro" id="IPR037066">
    <property type="entry name" value="Plug_dom_sf"/>
</dbReference>
<evidence type="ECO:0000256" key="8">
    <source>
        <dbReference type="PROSITE-ProRule" id="PRU01360"/>
    </source>
</evidence>
<evidence type="ECO:0000313" key="14">
    <source>
        <dbReference type="EMBL" id="MBC2665459.1"/>
    </source>
</evidence>